<accession>A0A4U9EMN4</accession>
<evidence type="ECO:0000313" key="1">
    <source>
        <dbReference type="EMBL" id="CAG2004435.1"/>
    </source>
</evidence>
<dbReference type="EMBL" id="CAJPIJ010000183">
    <property type="protein sequence ID" value="CAG2004435.1"/>
    <property type="molecule type" value="Genomic_DNA"/>
</dbReference>
<name>A0A4U9EMN4_GIBZA</name>
<dbReference type="AlphaFoldDB" id="A0A4U9EMN4"/>
<reference evidence="2" key="1">
    <citation type="submission" date="2019-04" db="EMBL/GenBank/DDBJ databases">
        <authorList>
            <person name="Melise S."/>
            <person name="Noan J."/>
            <person name="Okalmin O."/>
        </authorList>
    </citation>
    <scope>NUCLEOTIDE SEQUENCE</scope>
    <source>
        <strain evidence="2">FN9</strain>
    </source>
</reference>
<gene>
    <name evidence="2" type="ORF">FUG_LOCUS145475</name>
    <name evidence="1" type="ORF">MDCFG202_LOCUS496140</name>
</gene>
<proteinExistence type="predicted"/>
<protein>
    <submittedName>
        <fullName evidence="1">Uncharacterized protein</fullName>
    </submittedName>
</protein>
<sequence length="75" mass="8371">MIKKRSRATDEAPSSHLQAEIGFRAAAPLTGEGMMVHTLPCKAWLVEVRQCVAPRRPHIEEAGARVSKFLSRYPQ</sequence>
<organism evidence="1 3">
    <name type="scientific">Gibberella zeae</name>
    <name type="common">Wheat head blight fungus</name>
    <name type="synonym">Fusarium graminearum</name>
    <dbReference type="NCBI Taxonomy" id="5518"/>
    <lineage>
        <taxon>Eukaryota</taxon>
        <taxon>Fungi</taxon>
        <taxon>Dikarya</taxon>
        <taxon>Ascomycota</taxon>
        <taxon>Pezizomycotina</taxon>
        <taxon>Sordariomycetes</taxon>
        <taxon>Hypocreomycetidae</taxon>
        <taxon>Hypocreales</taxon>
        <taxon>Nectriaceae</taxon>
        <taxon>Fusarium</taxon>
    </lineage>
</organism>
<dbReference type="Proteomes" id="UP000746612">
    <property type="component" value="Unassembled WGS sequence"/>
</dbReference>
<evidence type="ECO:0000313" key="3">
    <source>
        <dbReference type="Proteomes" id="UP000746612"/>
    </source>
</evidence>
<reference evidence="1" key="2">
    <citation type="submission" date="2021-03" db="EMBL/GenBank/DDBJ databases">
        <authorList>
            <person name="Alouane T."/>
            <person name="Langin T."/>
            <person name="Bonhomme L."/>
        </authorList>
    </citation>
    <scope>NUCLEOTIDE SEQUENCE</scope>
    <source>
        <strain evidence="1">MDC_Fg202</strain>
    </source>
</reference>
<dbReference type="EMBL" id="CAAKMV010000111">
    <property type="protein sequence ID" value="VIO55288.1"/>
    <property type="molecule type" value="Genomic_DNA"/>
</dbReference>
<evidence type="ECO:0000313" key="2">
    <source>
        <dbReference type="EMBL" id="VIO55288.1"/>
    </source>
</evidence>